<evidence type="ECO:0000313" key="2">
    <source>
        <dbReference type="EMBL" id="QNQ10812.1"/>
    </source>
</evidence>
<dbReference type="InterPro" id="IPR006175">
    <property type="entry name" value="YjgF/YER057c/UK114"/>
</dbReference>
<gene>
    <name evidence="2" type="ORF">H3Z74_06385</name>
</gene>
<dbReference type="EMBL" id="CP061038">
    <property type="protein sequence ID" value="QNQ10812.1"/>
    <property type="molecule type" value="Genomic_DNA"/>
</dbReference>
<dbReference type="KEGG" id="spap:H3Z74_06385"/>
<dbReference type="RefSeq" id="WP_187763102.1">
    <property type="nucleotide sequence ID" value="NZ_CP061038.1"/>
</dbReference>
<dbReference type="PANTHER" id="PTHR11803">
    <property type="entry name" value="2-IMINOBUTANOATE/2-IMINOPROPANOATE DEAMINASE RIDA"/>
    <property type="match status" value="1"/>
</dbReference>
<evidence type="ECO:0000256" key="1">
    <source>
        <dbReference type="ARBA" id="ARBA00010552"/>
    </source>
</evidence>
<dbReference type="Pfam" id="PF01042">
    <property type="entry name" value="Ribonuc_L-PSP"/>
    <property type="match status" value="1"/>
</dbReference>
<evidence type="ECO:0000313" key="3">
    <source>
        <dbReference type="Proteomes" id="UP000516148"/>
    </source>
</evidence>
<dbReference type="GO" id="GO:0019239">
    <property type="term" value="F:deaminase activity"/>
    <property type="evidence" value="ECO:0007669"/>
    <property type="project" value="TreeGrafter"/>
</dbReference>
<sequence>MEDKRPLQIYPAEGPAPGGHYAPATISNGLIFVSGQLPVRAGPDHGLATAPFAAQARQAFENLLIVLRAAQSDVDHVAKVTIYLAGIELWPECNAIFAEVFGDARPARSIVPVPGLHYGYRIEVDAIAVAIS</sequence>
<dbReference type="AlphaFoldDB" id="A0A7H0LMA9"/>
<dbReference type="Gene3D" id="3.30.1330.40">
    <property type="entry name" value="RutC-like"/>
    <property type="match status" value="1"/>
</dbReference>
<dbReference type="GO" id="GO:0005829">
    <property type="term" value="C:cytosol"/>
    <property type="evidence" value="ECO:0007669"/>
    <property type="project" value="TreeGrafter"/>
</dbReference>
<dbReference type="Proteomes" id="UP000516148">
    <property type="component" value="Chromosome"/>
</dbReference>
<dbReference type="PANTHER" id="PTHR11803:SF58">
    <property type="entry name" value="PROTEIN HMF1-RELATED"/>
    <property type="match status" value="1"/>
</dbReference>
<dbReference type="SUPFAM" id="SSF55298">
    <property type="entry name" value="YjgF-like"/>
    <property type="match status" value="1"/>
</dbReference>
<name>A0A7H0LMA9_9SPHN</name>
<reference evidence="2 3" key="1">
    <citation type="submission" date="2020-09" db="EMBL/GenBank/DDBJ databases">
        <title>Sphingomonas sp., a new species isolated from pork steak.</title>
        <authorList>
            <person name="Heidler von Heilborn D."/>
        </authorList>
    </citation>
    <scope>NUCLEOTIDE SEQUENCE [LARGE SCALE GENOMIC DNA]</scope>
    <source>
        <strain evidence="3">S8-3T</strain>
    </source>
</reference>
<dbReference type="CDD" id="cd00448">
    <property type="entry name" value="YjgF_YER057c_UK114_family"/>
    <property type="match status" value="1"/>
</dbReference>
<accession>A0A7H0LMA9</accession>
<protein>
    <submittedName>
        <fullName evidence="2">RidA family protein</fullName>
    </submittedName>
</protein>
<proteinExistence type="inferred from homology"/>
<keyword evidence="3" id="KW-1185">Reference proteome</keyword>
<dbReference type="InterPro" id="IPR035959">
    <property type="entry name" value="RutC-like_sf"/>
</dbReference>
<organism evidence="2 3">
    <name type="scientific">Sphingomonas alpina</name>
    <dbReference type="NCBI Taxonomy" id="653931"/>
    <lineage>
        <taxon>Bacteria</taxon>
        <taxon>Pseudomonadati</taxon>
        <taxon>Pseudomonadota</taxon>
        <taxon>Alphaproteobacteria</taxon>
        <taxon>Sphingomonadales</taxon>
        <taxon>Sphingomonadaceae</taxon>
        <taxon>Sphingomonas</taxon>
    </lineage>
</organism>
<comment type="similarity">
    <text evidence="1">Belongs to the RutC family.</text>
</comment>